<dbReference type="RefSeq" id="WP_162335970.1">
    <property type="nucleotide sequence ID" value="NZ_JBHSRQ010000007.1"/>
</dbReference>
<dbReference type="InterPro" id="IPR029021">
    <property type="entry name" value="Prot-tyrosine_phosphatase-like"/>
</dbReference>
<protein>
    <recommendedName>
        <fullName evidence="2">DSP-PTPase phosphatase fused to NAD+ Kinase domain-containing protein</fullName>
    </recommendedName>
</protein>
<name>A0ABQ6ZM20_9GAMM</name>
<sequence>MTRFAFLLSTLLVGCASFAAHATDFAQPQPGLHTGGQPSQDDLARLKSEGVRTVIDLRGPQEDRGYDEAAEAQRLGLHYIALPIAGKDDVTPANAKALGDLLKAQDGDVLLHCASGNRVGALLAMDAAARGVPREEALELGRKAGLKSLEPVVAEQLGKP</sequence>
<dbReference type="Pfam" id="PF22741">
    <property type="entry name" value="PTP-NADK"/>
    <property type="match status" value="1"/>
</dbReference>
<dbReference type="InterPro" id="IPR055214">
    <property type="entry name" value="PTP-NADK"/>
</dbReference>
<feature type="chain" id="PRO_5046614625" description="DSP-PTPase phosphatase fused to NAD+ Kinase domain-containing protein" evidence="1">
    <location>
        <begin position="23"/>
        <end position="160"/>
    </location>
</feature>
<keyword evidence="1" id="KW-0732">Signal</keyword>
<dbReference type="SUPFAM" id="SSF52799">
    <property type="entry name" value="(Phosphotyrosine protein) phosphatases II"/>
    <property type="match status" value="1"/>
</dbReference>
<accession>A0ABQ6ZM20</accession>
<dbReference type="Proteomes" id="UP000781710">
    <property type="component" value="Unassembled WGS sequence"/>
</dbReference>
<evidence type="ECO:0000259" key="2">
    <source>
        <dbReference type="Pfam" id="PF22741"/>
    </source>
</evidence>
<dbReference type="EMBL" id="PDWW01000001">
    <property type="protein sequence ID" value="KAF1727358.1"/>
    <property type="molecule type" value="Genomic_DNA"/>
</dbReference>
<organism evidence="3 4">
    <name type="scientific">Pseudoxanthomonas japonensis</name>
    <dbReference type="NCBI Taxonomy" id="69284"/>
    <lineage>
        <taxon>Bacteria</taxon>
        <taxon>Pseudomonadati</taxon>
        <taxon>Pseudomonadota</taxon>
        <taxon>Gammaproteobacteria</taxon>
        <taxon>Lysobacterales</taxon>
        <taxon>Lysobacteraceae</taxon>
        <taxon>Pseudoxanthomonas</taxon>
    </lineage>
</organism>
<proteinExistence type="predicted"/>
<dbReference type="PROSITE" id="PS51257">
    <property type="entry name" value="PROKAR_LIPOPROTEIN"/>
    <property type="match status" value="1"/>
</dbReference>
<evidence type="ECO:0000313" key="3">
    <source>
        <dbReference type="EMBL" id="KAF1727358.1"/>
    </source>
</evidence>
<comment type="caution">
    <text evidence="3">The sequence shown here is derived from an EMBL/GenBank/DDBJ whole genome shotgun (WGS) entry which is preliminary data.</text>
</comment>
<feature type="signal peptide" evidence="1">
    <location>
        <begin position="1"/>
        <end position="22"/>
    </location>
</feature>
<feature type="domain" description="DSP-PTPase phosphatase fused to NAD+ Kinase" evidence="2">
    <location>
        <begin position="32"/>
        <end position="125"/>
    </location>
</feature>
<dbReference type="Gene3D" id="3.90.190.10">
    <property type="entry name" value="Protein tyrosine phosphatase superfamily"/>
    <property type="match status" value="1"/>
</dbReference>
<evidence type="ECO:0000256" key="1">
    <source>
        <dbReference type="SAM" id="SignalP"/>
    </source>
</evidence>
<reference evidence="3 4" key="1">
    <citation type="submission" date="2017-10" db="EMBL/GenBank/DDBJ databases">
        <title>Whole genome sequencing of members of genus Pseudoxanthomonas.</title>
        <authorList>
            <person name="Kumar S."/>
            <person name="Bansal K."/>
            <person name="Kaur A."/>
            <person name="Patil P."/>
            <person name="Sharma S."/>
            <person name="Patil P.B."/>
        </authorList>
    </citation>
    <scope>NUCLEOTIDE SEQUENCE [LARGE SCALE GENOMIC DNA]</scope>
    <source>
        <strain evidence="3 4">DSM 17109</strain>
    </source>
</reference>
<evidence type="ECO:0000313" key="4">
    <source>
        <dbReference type="Proteomes" id="UP000781710"/>
    </source>
</evidence>
<gene>
    <name evidence="3" type="ORF">CSC78_00610</name>
</gene>
<keyword evidence="4" id="KW-1185">Reference proteome</keyword>